<dbReference type="OrthoDB" id="441875at2759"/>
<sequence>MAPVLTDDEATRFERQVSPEDALEVRQKLYELFDSLHLEDRYDMLSQVCDWFAGHTPAAQKDIAILDKADKECLQRECERAWTALATDDTMRKKERNTSKQVHQFVQAVAKTHRENHARSYDSDDEESVARFDPRLIALSDEDMEKEVENLREKVRQKERNVVLIALNIAERGSFLSAARIEYIKNNFEHQAIDLVSEQEEIWMVAEDELRRLDEQKVVKISPTLLFTKSRRESPTGIPPTIRFEREGETVHMEFYYIGTHRIWGGNVKATELRPPSEHVLEHLQKKRSEVQAIHGPSMLAKRQEDYGKDLEPPDNQQLTQLREETTELNNRIQRAAACKIRISSEAALVQDYERKVAQLGSGVGPQVDVLDQLSVVLDPSKDFQQDQGVDDLHARQSLDVVEKLSKKKNELLNAVSRMKTEQLALQNEWIDCHSTLQASEQAAVEQERLVQVAQETLATLKEQHALATATMGCAQSGAAPSPLATLPASKRHSISMSRTHTSNRSSSCFMLKQAHSNGAAIGWLGAMGGREGRWPREISPTSRRALVRLSLGFSLLAWPSWGCETSWSLASRASSSRCVGGGRKRAASLPDQPKESNLHKEWRVRLLKPGQDTEDMRAVYRLQREVGGVSELMVALQPVIGQGYASYVIAEAGKEVIGCAQLGRLAIGGFFVLRCDFVVNTVLVNAAERRKGVGTALVEELQHRLPQDVPGSGEFAAWAMTDGSDAAAGSFFTSLGAERIGGLGELLWISPFAALGLVITAGALFRGDLCIFRLPGKSDAVEYSSLGRMEPKLQLKSGGIIGHICLVLMIHLGPPSGSVSLNRWVPRRSVLEAAEEDELQELPDDGSSQSRQTSGSKDSLAPERSGGRRRSLFVDPSDPNSAWSIESVVSEAVGEVLGTRAPRGAWVNVFEEDSSGRFGKSARAAQTALLRQLEKEEASLRADVEESYSVVNMRHF</sequence>
<evidence type="ECO:0000256" key="1">
    <source>
        <dbReference type="SAM" id="Coils"/>
    </source>
</evidence>
<dbReference type="InterPro" id="IPR000182">
    <property type="entry name" value="GNAT_dom"/>
</dbReference>
<dbReference type="EMBL" id="LSRX01000037">
    <property type="protein sequence ID" value="OLQ12856.1"/>
    <property type="molecule type" value="Genomic_DNA"/>
</dbReference>
<evidence type="ECO:0000256" key="2">
    <source>
        <dbReference type="SAM" id="MobiDB-lite"/>
    </source>
</evidence>
<keyword evidence="5" id="KW-1185">Reference proteome</keyword>
<dbReference type="AlphaFoldDB" id="A0A1Q9EZF5"/>
<dbReference type="CDD" id="cd04301">
    <property type="entry name" value="NAT_SF"/>
    <property type="match status" value="1"/>
</dbReference>
<feature type="domain" description="N-acetyltransferase" evidence="3">
    <location>
        <begin position="603"/>
        <end position="763"/>
    </location>
</feature>
<keyword evidence="1" id="KW-0175">Coiled coil</keyword>
<name>A0A1Q9EZF5_SYMMI</name>
<gene>
    <name evidence="4" type="ORF">AK812_SmicGene3206</name>
</gene>
<dbReference type="SUPFAM" id="SSF55729">
    <property type="entry name" value="Acyl-CoA N-acyltransferases (Nat)"/>
    <property type="match status" value="1"/>
</dbReference>
<dbReference type="InterPro" id="IPR016181">
    <property type="entry name" value="Acyl_CoA_acyltransferase"/>
</dbReference>
<comment type="caution">
    <text evidence="4">The sequence shown here is derived from an EMBL/GenBank/DDBJ whole genome shotgun (WGS) entry which is preliminary data.</text>
</comment>
<dbReference type="Proteomes" id="UP000186817">
    <property type="component" value="Unassembled WGS sequence"/>
</dbReference>
<evidence type="ECO:0000313" key="4">
    <source>
        <dbReference type="EMBL" id="OLQ12856.1"/>
    </source>
</evidence>
<feature type="region of interest" description="Disordered" evidence="2">
    <location>
        <begin position="838"/>
        <end position="876"/>
    </location>
</feature>
<dbReference type="Pfam" id="PF00583">
    <property type="entry name" value="Acetyltransf_1"/>
    <property type="match status" value="1"/>
</dbReference>
<feature type="coiled-coil region" evidence="1">
    <location>
        <begin position="402"/>
        <end position="464"/>
    </location>
</feature>
<organism evidence="4 5">
    <name type="scientific">Symbiodinium microadriaticum</name>
    <name type="common">Dinoflagellate</name>
    <name type="synonym">Zooxanthella microadriatica</name>
    <dbReference type="NCBI Taxonomy" id="2951"/>
    <lineage>
        <taxon>Eukaryota</taxon>
        <taxon>Sar</taxon>
        <taxon>Alveolata</taxon>
        <taxon>Dinophyceae</taxon>
        <taxon>Suessiales</taxon>
        <taxon>Symbiodiniaceae</taxon>
        <taxon>Symbiodinium</taxon>
    </lineage>
</organism>
<dbReference type="GO" id="GO:0016747">
    <property type="term" value="F:acyltransferase activity, transferring groups other than amino-acyl groups"/>
    <property type="evidence" value="ECO:0007669"/>
    <property type="project" value="InterPro"/>
</dbReference>
<reference evidence="4 5" key="1">
    <citation type="submission" date="2016-02" db="EMBL/GenBank/DDBJ databases">
        <title>Genome analysis of coral dinoflagellate symbionts highlights evolutionary adaptations to a symbiotic lifestyle.</title>
        <authorList>
            <person name="Aranda M."/>
            <person name="Li Y."/>
            <person name="Liew Y.J."/>
            <person name="Baumgarten S."/>
            <person name="Simakov O."/>
            <person name="Wilson M."/>
            <person name="Piel J."/>
            <person name="Ashoor H."/>
            <person name="Bougouffa S."/>
            <person name="Bajic V.B."/>
            <person name="Ryu T."/>
            <person name="Ravasi T."/>
            <person name="Bayer T."/>
            <person name="Micklem G."/>
            <person name="Kim H."/>
            <person name="Bhak J."/>
            <person name="Lajeunesse T.C."/>
            <person name="Voolstra C.R."/>
        </authorList>
    </citation>
    <scope>NUCLEOTIDE SEQUENCE [LARGE SCALE GENOMIC DNA]</scope>
    <source>
        <strain evidence="4 5">CCMP2467</strain>
    </source>
</reference>
<feature type="coiled-coil region" evidence="1">
    <location>
        <begin position="141"/>
        <end position="168"/>
    </location>
</feature>
<evidence type="ECO:0000313" key="5">
    <source>
        <dbReference type="Proteomes" id="UP000186817"/>
    </source>
</evidence>
<dbReference type="Gene3D" id="3.40.630.30">
    <property type="match status" value="1"/>
</dbReference>
<accession>A0A1Q9EZF5</accession>
<feature type="compositionally biased region" description="Polar residues" evidence="2">
    <location>
        <begin position="847"/>
        <end position="858"/>
    </location>
</feature>
<protein>
    <recommendedName>
        <fullName evidence="3">N-acetyltransferase domain-containing protein</fullName>
    </recommendedName>
</protein>
<proteinExistence type="predicted"/>
<evidence type="ECO:0000259" key="3">
    <source>
        <dbReference type="PROSITE" id="PS51186"/>
    </source>
</evidence>
<dbReference type="PROSITE" id="PS51186">
    <property type="entry name" value="GNAT"/>
    <property type="match status" value="1"/>
</dbReference>